<dbReference type="Proteomes" id="UP000688137">
    <property type="component" value="Unassembled WGS sequence"/>
</dbReference>
<gene>
    <name evidence="7" type="ORF">PPRIM_AZ9-3.1.T0950073</name>
</gene>
<sequence length="837" mass="97548">MRICIIIFCTLVFLNNAQFVETFRYYDGNKLTVNFENINPGDYYKNQTSPIYPNFTVEVIEDGKNQLTLRILNPLDTFEIPHEFPFPYTKSDSAHGEYDYSVNEDGTFFSVSRYDGSPVFTITNATVLSLLYSELHTELLSEDIFGFGERRLNSFRIPKGEFSIWNHDFWEFDTQVGFSLYGTHPVVLQRYNQQYHIVLLRSSRPMTMERTDDELIYRITGGQLEFKIFIGKKNPKELIKQYHQYLNGWELHPFWSSGWHQSRWGYQNTSVIQDVIQNYKESNIPLEVIWTDLDYMQDRKDFTLNEEAYPREDIQNITDRTQPDGVHWVPIVDPGIAVDSDCGRDLVESGAYIKSNRQSQTPYLGMVWPGDVYFTDFNHPNAYELWYKCHKDWFTNYQIAPSGIWIDMNELANFRDGEKVKGPKLNDDIFELKDLPWDAMGTMTLEGHTIAIDALHEGQGVYFNVSSKYIPELDFHNFNGFLEQIEQRKLLQEIQNKTLIFQLSRSSIFGSGRFSAIWFGDNASTWAWLRSSIYQMFNFNLFGIPFVGDDICGFNQDTTPQLCARWIQLGAFYPFARDHNALGSQDQEPYLYEITKISAQNSIQLRYEFLKYYYYLFISQRDSTLQAGSGTIVDPLWFKYQSDPQTFNIETQFQIGNIIVNPVVDEQTDSSLDYTELQFYVPLGANWVSLENGQRIPNGWNTINRTFTDNAFLALEAGSVIQHSNATGVMRLREMSSDIDLIVVLNEFGQASGSYMSIRDYDNEETILQRCWNDEYTCIREISVKTFKDSLLFTNTKAKNDNSEEINIKNIIIYRNQQILRVEINVSSFTQSWQINL</sequence>
<keyword evidence="2 3" id="KW-0326">Glycosidase</keyword>
<dbReference type="PANTHER" id="PTHR22762:SF133">
    <property type="entry name" value="P-TYPE DOMAIN-CONTAINING PROTEIN"/>
    <property type="match status" value="1"/>
</dbReference>
<evidence type="ECO:0000256" key="2">
    <source>
        <dbReference type="ARBA" id="ARBA00023295"/>
    </source>
</evidence>
<name>A0A8S1NWB0_PARPR</name>
<protein>
    <recommendedName>
        <fullName evidence="9">Alpha-glucosidase</fullName>
    </recommendedName>
</protein>
<keyword evidence="8" id="KW-1185">Reference proteome</keyword>
<keyword evidence="4" id="KW-0732">Signal</keyword>
<dbReference type="PROSITE" id="PS00129">
    <property type="entry name" value="GLYCOSYL_HYDROL_F31_1"/>
    <property type="match status" value="1"/>
</dbReference>
<evidence type="ECO:0000313" key="8">
    <source>
        <dbReference type="Proteomes" id="UP000688137"/>
    </source>
</evidence>
<evidence type="ECO:0000259" key="5">
    <source>
        <dbReference type="Pfam" id="PF01055"/>
    </source>
</evidence>
<dbReference type="InterPro" id="IPR030458">
    <property type="entry name" value="Glyco_hydro_31_AS"/>
</dbReference>
<comment type="caution">
    <text evidence="7">The sequence shown here is derived from an EMBL/GenBank/DDBJ whole genome shotgun (WGS) entry which is preliminary data.</text>
</comment>
<dbReference type="GO" id="GO:0005975">
    <property type="term" value="P:carbohydrate metabolic process"/>
    <property type="evidence" value="ECO:0007669"/>
    <property type="project" value="InterPro"/>
</dbReference>
<evidence type="ECO:0000256" key="4">
    <source>
        <dbReference type="SAM" id="SignalP"/>
    </source>
</evidence>
<reference evidence="7" key="1">
    <citation type="submission" date="2021-01" db="EMBL/GenBank/DDBJ databases">
        <authorList>
            <consortium name="Genoscope - CEA"/>
            <person name="William W."/>
        </authorList>
    </citation>
    <scope>NUCLEOTIDE SEQUENCE</scope>
</reference>
<dbReference type="PANTHER" id="PTHR22762">
    <property type="entry name" value="ALPHA-GLUCOSIDASE"/>
    <property type="match status" value="1"/>
</dbReference>
<keyword evidence="1 3" id="KW-0378">Hydrolase</keyword>
<dbReference type="InterPro" id="IPR048395">
    <property type="entry name" value="Glyco_hydro_31_C"/>
</dbReference>
<dbReference type="CDD" id="cd14752">
    <property type="entry name" value="GH31_N"/>
    <property type="match status" value="1"/>
</dbReference>
<evidence type="ECO:0008006" key="9">
    <source>
        <dbReference type="Google" id="ProtNLM"/>
    </source>
</evidence>
<dbReference type="CDD" id="cd06602">
    <property type="entry name" value="GH31_MGAM_SI_GAA"/>
    <property type="match status" value="1"/>
</dbReference>
<evidence type="ECO:0000256" key="3">
    <source>
        <dbReference type="RuleBase" id="RU361185"/>
    </source>
</evidence>
<feature type="signal peptide" evidence="4">
    <location>
        <begin position="1"/>
        <end position="19"/>
    </location>
</feature>
<organism evidence="7 8">
    <name type="scientific">Paramecium primaurelia</name>
    <dbReference type="NCBI Taxonomy" id="5886"/>
    <lineage>
        <taxon>Eukaryota</taxon>
        <taxon>Sar</taxon>
        <taxon>Alveolata</taxon>
        <taxon>Ciliophora</taxon>
        <taxon>Intramacronucleata</taxon>
        <taxon>Oligohymenophorea</taxon>
        <taxon>Peniculida</taxon>
        <taxon>Parameciidae</taxon>
        <taxon>Paramecium</taxon>
    </lineage>
</organism>
<dbReference type="GO" id="GO:0004553">
    <property type="term" value="F:hydrolase activity, hydrolyzing O-glycosyl compounds"/>
    <property type="evidence" value="ECO:0007669"/>
    <property type="project" value="InterPro"/>
</dbReference>
<dbReference type="Pfam" id="PF21365">
    <property type="entry name" value="Glyco_hydro_31_3rd"/>
    <property type="match status" value="1"/>
</dbReference>
<accession>A0A8S1NWB0</accession>
<evidence type="ECO:0000259" key="6">
    <source>
        <dbReference type="Pfam" id="PF21365"/>
    </source>
</evidence>
<evidence type="ECO:0000313" key="7">
    <source>
        <dbReference type="EMBL" id="CAD8094246.1"/>
    </source>
</evidence>
<comment type="similarity">
    <text evidence="3">Belongs to the glycosyl hydrolase 31 family.</text>
</comment>
<feature type="domain" description="Glycoside hydrolase family 31 TIM barrel" evidence="5">
    <location>
        <begin position="251"/>
        <end position="615"/>
    </location>
</feature>
<dbReference type="EMBL" id="CAJJDM010000098">
    <property type="protein sequence ID" value="CAD8094246.1"/>
    <property type="molecule type" value="Genomic_DNA"/>
</dbReference>
<dbReference type="Pfam" id="PF01055">
    <property type="entry name" value="Glyco_hydro_31_2nd"/>
    <property type="match status" value="1"/>
</dbReference>
<feature type="domain" description="Glycosyl hydrolase family 31 C-terminal" evidence="6">
    <location>
        <begin position="631"/>
        <end position="721"/>
    </location>
</feature>
<dbReference type="InterPro" id="IPR000322">
    <property type="entry name" value="Glyco_hydro_31_TIM"/>
</dbReference>
<dbReference type="AlphaFoldDB" id="A0A8S1NWB0"/>
<evidence type="ECO:0000256" key="1">
    <source>
        <dbReference type="ARBA" id="ARBA00022801"/>
    </source>
</evidence>
<proteinExistence type="inferred from homology"/>
<dbReference type="OMA" id="IDGFWND"/>
<feature type="chain" id="PRO_5035838061" description="Alpha-glucosidase" evidence="4">
    <location>
        <begin position="20"/>
        <end position="837"/>
    </location>
</feature>